<reference evidence="7 8" key="1">
    <citation type="submission" date="2019-08" db="EMBL/GenBank/DDBJ databases">
        <title>Complete genome sequence of Terriglobus albidus strain ORNL.</title>
        <authorList>
            <person name="Podar M."/>
        </authorList>
    </citation>
    <scope>NUCLEOTIDE SEQUENCE [LARGE SCALE GENOMIC DNA]</scope>
    <source>
        <strain evidence="7 8">ORNL</strain>
    </source>
</reference>
<keyword evidence="2 5" id="KW-0812">Transmembrane</keyword>
<protein>
    <submittedName>
        <fullName evidence="7">SulP family inorganic anion transporter</fullName>
    </submittedName>
</protein>
<dbReference type="KEGG" id="talb:FTW19_11130"/>
<dbReference type="GO" id="GO:0016020">
    <property type="term" value="C:membrane"/>
    <property type="evidence" value="ECO:0007669"/>
    <property type="project" value="UniProtKB-SubCell"/>
</dbReference>
<evidence type="ECO:0000256" key="1">
    <source>
        <dbReference type="ARBA" id="ARBA00004141"/>
    </source>
</evidence>
<proteinExistence type="predicted"/>
<evidence type="ECO:0000259" key="6">
    <source>
        <dbReference type="Pfam" id="PF00916"/>
    </source>
</evidence>
<dbReference type="EMBL" id="CP042806">
    <property type="protein sequence ID" value="QEE28504.1"/>
    <property type="molecule type" value="Genomic_DNA"/>
</dbReference>
<feature type="transmembrane region" description="Helical" evidence="5">
    <location>
        <begin position="198"/>
        <end position="220"/>
    </location>
</feature>
<keyword evidence="3 5" id="KW-1133">Transmembrane helix</keyword>
<evidence type="ECO:0000256" key="4">
    <source>
        <dbReference type="ARBA" id="ARBA00023136"/>
    </source>
</evidence>
<comment type="subcellular location">
    <subcellularLocation>
        <location evidence="1">Membrane</location>
        <topology evidence="1">Multi-pass membrane protein</topology>
    </subcellularLocation>
</comment>
<feature type="transmembrane region" description="Helical" evidence="5">
    <location>
        <begin position="20"/>
        <end position="39"/>
    </location>
</feature>
<gene>
    <name evidence="7" type="ORF">FTW19_11130</name>
</gene>
<feature type="transmembrane region" description="Helical" evidence="5">
    <location>
        <begin position="86"/>
        <end position="106"/>
    </location>
</feature>
<feature type="transmembrane region" description="Helical" evidence="5">
    <location>
        <begin position="173"/>
        <end position="191"/>
    </location>
</feature>
<dbReference type="Proteomes" id="UP000321820">
    <property type="component" value="Chromosome"/>
</dbReference>
<feature type="transmembrane region" description="Helical" evidence="5">
    <location>
        <begin position="330"/>
        <end position="360"/>
    </location>
</feature>
<dbReference type="InterPro" id="IPR001902">
    <property type="entry name" value="SLC26A/SulP_fam"/>
</dbReference>
<dbReference type="OrthoDB" id="9771198at2"/>
<keyword evidence="8" id="KW-1185">Reference proteome</keyword>
<name>A0A5B9EA14_9BACT</name>
<keyword evidence="4 5" id="KW-0472">Membrane</keyword>
<dbReference type="GO" id="GO:0055085">
    <property type="term" value="P:transmembrane transport"/>
    <property type="evidence" value="ECO:0007669"/>
    <property type="project" value="InterPro"/>
</dbReference>
<feature type="transmembrane region" description="Helical" evidence="5">
    <location>
        <begin position="246"/>
        <end position="271"/>
    </location>
</feature>
<evidence type="ECO:0000256" key="5">
    <source>
        <dbReference type="SAM" id="Phobius"/>
    </source>
</evidence>
<feature type="transmembrane region" description="Helical" evidence="5">
    <location>
        <begin position="46"/>
        <end position="66"/>
    </location>
</feature>
<evidence type="ECO:0000256" key="3">
    <source>
        <dbReference type="ARBA" id="ARBA00022989"/>
    </source>
</evidence>
<feature type="transmembrane region" description="Helical" evidence="5">
    <location>
        <begin position="380"/>
        <end position="407"/>
    </location>
</feature>
<dbReference type="InterPro" id="IPR011547">
    <property type="entry name" value="SLC26A/SulP_dom"/>
</dbReference>
<evidence type="ECO:0000313" key="8">
    <source>
        <dbReference type="Proteomes" id="UP000321820"/>
    </source>
</evidence>
<accession>A0A5B9EA14</accession>
<dbReference type="PANTHER" id="PTHR11814">
    <property type="entry name" value="SULFATE TRANSPORTER"/>
    <property type="match status" value="1"/>
</dbReference>
<feature type="domain" description="SLC26A/SulP transporter" evidence="6">
    <location>
        <begin position="13"/>
        <end position="374"/>
    </location>
</feature>
<dbReference type="RefSeq" id="WP_147647694.1">
    <property type="nucleotide sequence ID" value="NZ_CP042806.1"/>
</dbReference>
<feature type="transmembrane region" description="Helical" evidence="5">
    <location>
        <begin position="118"/>
        <end position="137"/>
    </location>
</feature>
<sequence>MKNTVSQPANGALVKDLSASLVVFLVALPLCMGIALASGVPPARGIVTGIIGGIIVGLFSGSPLQVSGPAAGLAVIVFELIHEHGISALGPILILAGAMQLTAGLLKMGRWFRAISPEVIHGMLAGIGVLIVIQQFHVVLDRSPKSNGPANIMAMGEAVFGGIFPLNGSREEAAALVGIITLGVMLLWERFRPAKLRLLPGALLGIAAGTTVAQVFHLGVNRVNVPSNLSDMVSITGPSTIASVNWFSLIGTAAALAFIASAETLLSAAAVDQMQTRVRANYDKELAAQGVGNMLCGFVGALPMTGVIVRSSANVQAGAETRKSTILHGLWLLLFVLAMPFVLRMIPTASLAAVLVLTGIKLVKPKDVLHLRRFGWAPVGIYLLSMGTIVATNLLTGVLVGIGLSLLRVLWKVTHLETHVEEKDDLTEVHFSGVGTFLAIPKITAALDQVSVDKPVVVHTHSLRYVDHACIEVIENWVERRQERGSIVHLEVEMLHRRYHTPVSRSVA</sequence>
<dbReference type="Pfam" id="PF00916">
    <property type="entry name" value="Sulfate_transp"/>
    <property type="match status" value="1"/>
</dbReference>
<dbReference type="AlphaFoldDB" id="A0A5B9EA14"/>
<evidence type="ECO:0000256" key="2">
    <source>
        <dbReference type="ARBA" id="ARBA00022692"/>
    </source>
</evidence>
<evidence type="ECO:0000313" key="7">
    <source>
        <dbReference type="EMBL" id="QEE28504.1"/>
    </source>
</evidence>
<organism evidence="7 8">
    <name type="scientific">Terriglobus albidus</name>
    <dbReference type="NCBI Taxonomy" id="1592106"/>
    <lineage>
        <taxon>Bacteria</taxon>
        <taxon>Pseudomonadati</taxon>
        <taxon>Acidobacteriota</taxon>
        <taxon>Terriglobia</taxon>
        <taxon>Terriglobales</taxon>
        <taxon>Acidobacteriaceae</taxon>
        <taxon>Terriglobus</taxon>
    </lineage>
</organism>